<dbReference type="AlphaFoldDB" id="A0A9D4BPD7"/>
<proteinExistence type="predicted"/>
<reference evidence="1" key="2">
    <citation type="submission" date="2020-11" db="EMBL/GenBank/DDBJ databases">
        <authorList>
            <person name="McCartney M.A."/>
            <person name="Auch B."/>
            <person name="Kono T."/>
            <person name="Mallez S."/>
            <person name="Becker A."/>
            <person name="Gohl D.M."/>
            <person name="Silverstein K.A.T."/>
            <person name="Koren S."/>
            <person name="Bechman K.B."/>
            <person name="Herman A."/>
            <person name="Abrahante J.E."/>
            <person name="Garbe J."/>
        </authorList>
    </citation>
    <scope>NUCLEOTIDE SEQUENCE</scope>
    <source>
        <strain evidence="1">Duluth1</strain>
        <tissue evidence="1">Whole animal</tissue>
    </source>
</reference>
<dbReference type="EMBL" id="JAIWYP010000014">
    <property type="protein sequence ID" value="KAH3711466.1"/>
    <property type="molecule type" value="Genomic_DNA"/>
</dbReference>
<name>A0A9D4BPD7_DREPO</name>
<accession>A0A9D4BPD7</accession>
<comment type="caution">
    <text evidence="1">The sequence shown here is derived from an EMBL/GenBank/DDBJ whole genome shotgun (WGS) entry which is preliminary data.</text>
</comment>
<organism evidence="1 2">
    <name type="scientific">Dreissena polymorpha</name>
    <name type="common">Zebra mussel</name>
    <name type="synonym">Mytilus polymorpha</name>
    <dbReference type="NCBI Taxonomy" id="45954"/>
    <lineage>
        <taxon>Eukaryota</taxon>
        <taxon>Metazoa</taxon>
        <taxon>Spiralia</taxon>
        <taxon>Lophotrochozoa</taxon>
        <taxon>Mollusca</taxon>
        <taxon>Bivalvia</taxon>
        <taxon>Autobranchia</taxon>
        <taxon>Heteroconchia</taxon>
        <taxon>Euheterodonta</taxon>
        <taxon>Imparidentia</taxon>
        <taxon>Neoheterodontei</taxon>
        <taxon>Myida</taxon>
        <taxon>Dreissenoidea</taxon>
        <taxon>Dreissenidae</taxon>
        <taxon>Dreissena</taxon>
    </lineage>
</organism>
<reference evidence="1" key="1">
    <citation type="journal article" date="2019" name="bioRxiv">
        <title>The Genome of the Zebra Mussel, Dreissena polymorpha: A Resource for Invasive Species Research.</title>
        <authorList>
            <person name="McCartney M.A."/>
            <person name="Auch B."/>
            <person name="Kono T."/>
            <person name="Mallez S."/>
            <person name="Zhang Y."/>
            <person name="Obille A."/>
            <person name="Becker A."/>
            <person name="Abrahante J.E."/>
            <person name="Garbe J."/>
            <person name="Badalamenti J.P."/>
            <person name="Herman A."/>
            <person name="Mangelson H."/>
            <person name="Liachko I."/>
            <person name="Sullivan S."/>
            <person name="Sone E.D."/>
            <person name="Koren S."/>
            <person name="Silverstein K.A.T."/>
            <person name="Beckman K.B."/>
            <person name="Gohl D.M."/>
        </authorList>
    </citation>
    <scope>NUCLEOTIDE SEQUENCE</scope>
    <source>
        <strain evidence="1">Duluth1</strain>
        <tissue evidence="1">Whole animal</tissue>
    </source>
</reference>
<evidence type="ECO:0000313" key="1">
    <source>
        <dbReference type="EMBL" id="KAH3711466.1"/>
    </source>
</evidence>
<evidence type="ECO:0000313" key="2">
    <source>
        <dbReference type="Proteomes" id="UP000828390"/>
    </source>
</evidence>
<sequence>MHASAKTYKGWPRTRFQGPFEELWKKLARKDPARRKKQYTNLMYQAAPMPIKDIIIVEDIKI</sequence>
<protein>
    <submittedName>
        <fullName evidence="1">Uncharacterized protein</fullName>
    </submittedName>
</protein>
<gene>
    <name evidence="1" type="ORF">DPMN_071135</name>
</gene>
<keyword evidence="2" id="KW-1185">Reference proteome</keyword>
<dbReference type="Proteomes" id="UP000828390">
    <property type="component" value="Unassembled WGS sequence"/>
</dbReference>